<feature type="region of interest" description="Disordered" evidence="1">
    <location>
        <begin position="35"/>
        <end position="57"/>
    </location>
</feature>
<comment type="caution">
    <text evidence="3">The sequence shown here is derived from an EMBL/GenBank/DDBJ whole genome shotgun (WGS) entry which is preliminary data.</text>
</comment>
<dbReference type="Pfam" id="PF00010">
    <property type="entry name" value="HLH"/>
    <property type="match status" value="1"/>
</dbReference>
<dbReference type="InterPro" id="IPR050283">
    <property type="entry name" value="E-box_TF_Regulators"/>
</dbReference>
<sequence>MLEIYLTRQNDGYQLSKKSIFRPMSRPECPSFKTLLPADQSRAQQKPSSNNAARERSRVRALRAAFLQLQQCLPAVPPDTKLSKLDVLVLATAYICHLTQSLQKTRHAITHQKDDMDNQRMQANSQRSQSQIVNTVKGGDNDLTALCLTLPQRKLLASPINDSQTKDFAAEKKRQKYCGLTNSCLDPAVSHKRTFEKKKMIEKNITHYHSIDTCDRKLRAQLSKVKLQVSSHPSLKKVSPIFARNMKSFNSTVMATLRPVKKWPMRSRLYESLLGSAEVVSTSSSKALLQTKCT</sequence>
<dbReference type="SMART" id="SM00353">
    <property type="entry name" value="HLH"/>
    <property type="match status" value="1"/>
</dbReference>
<dbReference type="GO" id="GO:0000977">
    <property type="term" value="F:RNA polymerase II transcription regulatory region sequence-specific DNA binding"/>
    <property type="evidence" value="ECO:0007669"/>
    <property type="project" value="TreeGrafter"/>
</dbReference>
<dbReference type="SUPFAM" id="SSF47459">
    <property type="entry name" value="HLH, helix-loop-helix DNA-binding domain"/>
    <property type="match status" value="1"/>
</dbReference>
<dbReference type="Gene3D" id="4.10.280.10">
    <property type="entry name" value="Helix-loop-helix DNA-binding domain"/>
    <property type="match status" value="1"/>
</dbReference>
<dbReference type="GO" id="GO:0046983">
    <property type="term" value="F:protein dimerization activity"/>
    <property type="evidence" value="ECO:0007669"/>
    <property type="project" value="InterPro"/>
</dbReference>
<name>A0AAE1DP52_9GAST</name>
<dbReference type="AlphaFoldDB" id="A0AAE1DP52"/>
<dbReference type="InterPro" id="IPR011598">
    <property type="entry name" value="bHLH_dom"/>
</dbReference>
<dbReference type="GO" id="GO:0000981">
    <property type="term" value="F:DNA-binding transcription factor activity, RNA polymerase II-specific"/>
    <property type="evidence" value="ECO:0007669"/>
    <property type="project" value="TreeGrafter"/>
</dbReference>
<proteinExistence type="predicted"/>
<gene>
    <name evidence="3" type="ORF">RRG08_021844</name>
</gene>
<reference evidence="3" key="1">
    <citation type="journal article" date="2023" name="G3 (Bethesda)">
        <title>A reference genome for the long-term kleptoplast-retaining sea slug Elysia crispata morphotype clarki.</title>
        <authorList>
            <person name="Eastman K.E."/>
            <person name="Pendleton A.L."/>
            <person name="Shaikh M.A."/>
            <person name="Suttiyut T."/>
            <person name="Ogas R."/>
            <person name="Tomko P."/>
            <person name="Gavelis G."/>
            <person name="Widhalm J.R."/>
            <person name="Wisecaver J.H."/>
        </authorList>
    </citation>
    <scope>NUCLEOTIDE SEQUENCE</scope>
    <source>
        <strain evidence="3">ECLA1</strain>
    </source>
</reference>
<evidence type="ECO:0000313" key="3">
    <source>
        <dbReference type="EMBL" id="KAK3777734.1"/>
    </source>
</evidence>
<dbReference type="PANTHER" id="PTHR23349:SF111">
    <property type="entry name" value="BHLH DOMAIN-CONTAINING PROTEIN"/>
    <property type="match status" value="1"/>
</dbReference>
<dbReference type="GO" id="GO:0032502">
    <property type="term" value="P:developmental process"/>
    <property type="evidence" value="ECO:0007669"/>
    <property type="project" value="TreeGrafter"/>
</dbReference>
<dbReference type="PROSITE" id="PS50888">
    <property type="entry name" value="BHLH"/>
    <property type="match status" value="1"/>
</dbReference>
<evidence type="ECO:0000313" key="4">
    <source>
        <dbReference type="Proteomes" id="UP001283361"/>
    </source>
</evidence>
<feature type="compositionally biased region" description="Polar residues" evidence="1">
    <location>
        <begin position="41"/>
        <end position="52"/>
    </location>
</feature>
<keyword evidence="4" id="KW-1185">Reference proteome</keyword>
<organism evidence="3 4">
    <name type="scientific">Elysia crispata</name>
    <name type="common">lettuce slug</name>
    <dbReference type="NCBI Taxonomy" id="231223"/>
    <lineage>
        <taxon>Eukaryota</taxon>
        <taxon>Metazoa</taxon>
        <taxon>Spiralia</taxon>
        <taxon>Lophotrochozoa</taxon>
        <taxon>Mollusca</taxon>
        <taxon>Gastropoda</taxon>
        <taxon>Heterobranchia</taxon>
        <taxon>Euthyneura</taxon>
        <taxon>Panpulmonata</taxon>
        <taxon>Sacoglossa</taxon>
        <taxon>Placobranchoidea</taxon>
        <taxon>Plakobranchidae</taxon>
        <taxon>Elysia</taxon>
    </lineage>
</organism>
<evidence type="ECO:0000256" key="1">
    <source>
        <dbReference type="SAM" id="MobiDB-lite"/>
    </source>
</evidence>
<protein>
    <recommendedName>
        <fullName evidence="2">BHLH domain-containing protein</fullName>
    </recommendedName>
</protein>
<dbReference type="PANTHER" id="PTHR23349">
    <property type="entry name" value="BASIC HELIX-LOOP-HELIX TRANSCRIPTION FACTOR, TWIST"/>
    <property type="match status" value="1"/>
</dbReference>
<dbReference type="EMBL" id="JAWDGP010003066">
    <property type="protein sequence ID" value="KAK3777734.1"/>
    <property type="molecule type" value="Genomic_DNA"/>
</dbReference>
<dbReference type="InterPro" id="IPR036638">
    <property type="entry name" value="HLH_DNA-bd_sf"/>
</dbReference>
<dbReference type="Proteomes" id="UP001283361">
    <property type="component" value="Unassembled WGS sequence"/>
</dbReference>
<feature type="domain" description="BHLH" evidence="2">
    <location>
        <begin position="46"/>
        <end position="98"/>
    </location>
</feature>
<evidence type="ECO:0000259" key="2">
    <source>
        <dbReference type="PROSITE" id="PS50888"/>
    </source>
</evidence>
<accession>A0AAE1DP52</accession>